<dbReference type="Gene3D" id="3.20.20.70">
    <property type="entry name" value="Aldolase class I"/>
    <property type="match status" value="1"/>
</dbReference>
<dbReference type="InterPro" id="IPR013785">
    <property type="entry name" value="Aldolase_TIM"/>
</dbReference>
<proteinExistence type="predicted"/>
<gene>
    <name evidence="1" type="ORF">PCAMFM013_S006g000557</name>
</gene>
<dbReference type="AlphaFoldDB" id="A0A0G4P6R2"/>
<protein>
    <submittedName>
        <fullName evidence="1">NADH:flavin oxidoreductase/NADH oxidase, N-terminal</fullName>
    </submittedName>
</protein>
<keyword evidence="2" id="KW-1185">Reference proteome</keyword>
<dbReference type="EMBL" id="HG793139">
    <property type="protein sequence ID" value="CRL22017.1"/>
    <property type="molecule type" value="Genomic_DNA"/>
</dbReference>
<accession>A0A0G4P6R2</accession>
<evidence type="ECO:0000313" key="1">
    <source>
        <dbReference type="EMBL" id="CRL22017.1"/>
    </source>
</evidence>
<sequence>MNGPTIISSAAKVFPNVPRVWSQEQVQAWQKIVHAVHAKGVLHLASALGYRALCRGGNISFDI</sequence>
<evidence type="ECO:0000313" key="2">
    <source>
        <dbReference type="Proteomes" id="UP000053732"/>
    </source>
</evidence>
<organism evidence="1 2">
    <name type="scientific">Penicillium camemberti (strain FM 013)</name>
    <dbReference type="NCBI Taxonomy" id="1429867"/>
    <lineage>
        <taxon>Eukaryota</taxon>
        <taxon>Fungi</taxon>
        <taxon>Dikarya</taxon>
        <taxon>Ascomycota</taxon>
        <taxon>Pezizomycotina</taxon>
        <taxon>Eurotiomycetes</taxon>
        <taxon>Eurotiomycetidae</taxon>
        <taxon>Eurotiales</taxon>
        <taxon>Aspergillaceae</taxon>
        <taxon>Penicillium</taxon>
    </lineage>
</organism>
<name>A0A0G4P6R2_PENC3</name>
<reference evidence="1 2" key="1">
    <citation type="journal article" date="2014" name="Nat. Commun.">
        <title>Multiple recent horizontal transfers of a large genomic region in cheese making fungi.</title>
        <authorList>
            <person name="Cheeseman K."/>
            <person name="Ropars J."/>
            <person name="Renault P."/>
            <person name="Dupont J."/>
            <person name="Gouzy J."/>
            <person name="Branca A."/>
            <person name="Abraham A.L."/>
            <person name="Ceppi M."/>
            <person name="Conseiller E."/>
            <person name="Debuchy R."/>
            <person name="Malagnac F."/>
            <person name="Goarin A."/>
            <person name="Silar P."/>
            <person name="Lacoste S."/>
            <person name="Sallet E."/>
            <person name="Bensimon A."/>
            <person name="Giraud T."/>
            <person name="Brygoo Y."/>
        </authorList>
    </citation>
    <scope>NUCLEOTIDE SEQUENCE [LARGE SCALE GENOMIC DNA]</scope>
    <source>
        <strain evidence="2">FM 013</strain>
    </source>
</reference>
<dbReference type="Proteomes" id="UP000053732">
    <property type="component" value="Unassembled WGS sequence"/>
</dbReference>
<dbReference type="SUPFAM" id="SSF51395">
    <property type="entry name" value="FMN-linked oxidoreductases"/>
    <property type="match status" value="1"/>
</dbReference>